<accession>L1MFJ9</accession>
<organism evidence="2 3">
    <name type="scientific">Corynebacterium durum F0235</name>
    <dbReference type="NCBI Taxonomy" id="1035195"/>
    <lineage>
        <taxon>Bacteria</taxon>
        <taxon>Bacillati</taxon>
        <taxon>Actinomycetota</taxon>
        <taxon>Actinomycetes</taxon>
        <taxon>Mycobacteriales</taxon>
        <taxon>Corynebacteriaceae</taxon>
        <taxon>Corynebacterium</taxon>
    </lineage>
</organism>
<dbReference type="OrthoDB" id="5174363at2"/>
<dbReference type="InterPro" id="IPR001173">
    <property type="entry name" value="Glyco_trans_2-like"/>
</dbReference>
<dbReference type="Proteomes" id="UP000010445">
    <property type="component" value="Unassembled WGS sequence"/>
</dbReference>
<dbReference type="HOGENOM" id="CLU_025996_19_7_11"/>
<dbReference type="EMBL" id="AMEM01000022">
    <property type="protein sequence ID" value="EKX89744.1"/>
    <property type="molecule type" value="Genomic_DNA"/>
</dbReference>
<evidence type="ECO:0000259" key="1">
    <source>
        <dbReference type="Pfam" id="PF00535"/>
    </source>
</evidence>
<feature type="domain" description="Glycosyltransferase 2-like" evidence="1">
    <location>
        <begin position="7"/>
        <end position="99"/>
    </location>
</feature>
<dbReference type="SUPFAM" id="SSF53448">
    <property type="entry name" value="Nucleotide-diphospho-sugar transferases"/>
    <property type="match status" value="1"/>
</dbReference>
<name>L1MFJ9_9CORY</name>
<sequence>MTYTYGVAIPTNGNGEHLREVLESLVGLPTPPQAVAINDQSCGTDVAGICEEYTGRFPTLVRTTRTDPPGAASARNEAIAAIVDDVEWVCILDDDSVILQLPEIVPGASAIVGEYEGRVASTSSEPFALDGRTIWTHAIESATFLRASILRRGVLFDENLGTGGPTPWQSGEGTDLLYRFMQEGPIMYDPGYRVKGLDDGQEAFPISKHRRYARGTGYVLRRRAPLTQQLRALVGPLVRAVKGQRRLNLHVFLGRLEGLLGRTF</sequence>
<evidence type="ECO:0000313" key="3">
    <source>
        <dbReference type="Proteomes" id="UP000010445"/>
    </source>
</evidence>
<dbReference type="Pfam" id="PF00535">
    <property type="entry name" value="Glycos_transf_2"/>
    <property type="match status" value="1"/>
</dbReference>
<protein>
    <recommendedName>
        <fullName evidence="1">Glycosyltransferase 2-like domain-containing protein</fullName>
    </recommendedName>
</protein>
<keyword evidence="3" id="KW-1185">Reference proteome</keyword>
<dbReference type="STRING" id="1035195.HMPREF9997_01647"/>
<proteinExistence type="predicted"/>
<evidence type="ECO:0000313" key="2">
    <source>
        <dbReference type="EMBL" id="EKX89744.1"/>
    </source>
</evidence>
<comment type="caution">
    <text evidence="2">The sequence shown here is derived from an EMBL/GenBank/DDBJ whole genome shotgun (WGS) entry which is preliminary data.</text>
</comment>
<dbReference type="Gene3D" id="3.90.550.10">
    <property type="entry name" value="Spore Coat Polysaccharide Biosynthesis Protein SpsA, Chain A"/>
    <property type="match status" value="1"/>
</dbReference>
<dbReference type="InterPro" id="IPR029044">
    <property type="entry name" value="Nucleotide-diphossugar_trans"/>
</dbReference>
<dbReference type="RefSeq" id="WP_006063876.1">
    <property type="nucleotide sequence ID" value="NZ_KB290831.1"/>
</dbReference>
<dbReference type="eggNOG" id="COG1216">
    <property type="taxonomic scope" value="Bacteria"/>
</dbReference>
<dbReference type="CDD" id="cd00761">
    <property type="entry name" value="Glyco_tranf_GTA_type"/>
    <property type="match status" value="1"/>
</dbReference>
<dbReference type="AlphaFoldDB" id="L1MFJ9"/>
<gene>
    <name evidence="2" type="ORF">HMPREF9997_01647</name>
</gene>
<reference evidence="2 3" key="1">
    <citation type="submission" date="2012-05" db="EMBL/GenBank/DDBJ databases">
        <authorList>
            <person name="Weinstock G."/>
            <person name="Sodergren E."/>
            <person name="Lobos E.A."/>
            <person name="Fulton L."/>
            <person name="Fulton R."/>
            <person name="Courtney L."/>
            <person name="Fronick C."/>
            <person name="O'Laughlin M."/>
            <person name="Godfrey J."/>
            <person name="Wilson R.M."/>
            <person name="Miner T."/>
            <person name="Farmer C."/>
            <person name="Delehaunty K."/>
            <person name="Cordes M."/>
            <person name="Minx P."/>
            <person name="Tomlinson C."/>
            <person name="Chen J."/>
            <person name="Wollam A."/>
            <person name="Pepin K.H."/>
            <person name="Bhonagiri V."/>
            <person name="Zhang X."/>
            <person name="Suruliraj S."/>
            <person name="Warren W."/>
            <person name="Mitreva M."/>
            <person name="Mardis E.R."/>
            <person name="Wilson R.K."/>
        </authorList>
    </citation>
    <scope>NUCLEOTIDE SEQUENCE [LARGE SCALE GENOMIC DNA]</scope>
    <source>
        <strain evidence="2 3">F0235</strain>
    </source>
</reference>
<dbReference type="PATRIC" id="fig|1035195.3.peg.1486"/>